<dbReference type="Pfam" id="PF13456">
    <property type="entry name" value="RVT_3"/>
    <property type="match status" value="1"/>
</dbReference>
<dbReference type="SUPFAM" id="SSF53098">
    <property type="entry name" value="Ribonuclease H-like"/>
    <property type="match status" value="1"/>
</dbReference>
<dbReference type="Gene3D" id="1.10.340.70">
    <property type="match status" value="1"/>
</dbReference>
<dbReference type="SUPFAM" id="SSF56672">
    <property type="entry name" value="DNA/RNA polymerases"/>
    <property type="match status" value="1"/>
</dbReference>
<dbReference type="CDD" id="cd09279">
    <property type="entry name" value="RNase_HI_like"/>
    <property type="match status" value="1"/>
</dbReference>
<organism evidence="2 3">
    <name type="scientific">Escallonia herrerae</name>
    <dbReference type="NCBI Taxonomy" id="1293975"/>
    <lineage>
        <taxon>Eukaryota</taxon>
        <taxon>Viridiplantae</taxon>
        <taxon>Streptophyta</taxon>
        <taxon>Embryophyta</taxon>
        <taxon>Tracheophyta</taxon>
        <taxon>Spermatophyta</taxon>
        <taxon>Magnoliopsida</taxon>
        <taxon>eudicotyledons</taxon>
        <taxon>Gunneridae</taxon>
        <taxon>Pentapetalae</taxon>
        <taxon>asterids</taxon>
        <taxon>campanulids</taxon>
        <taxon>Escalloniales</taxon>
        <taxon>Escalloniaceae</taxon>
        <taxon>Escallonia</taxon>
    </lineage>
</organism>
<dbReference type="InterPro" id="IPR012337">
    <property type="entry name" value="RNaseH-like_sf"/>
</dbReference>
<name>A0AA88VEK2_9ASTE</name>
<dbReference type="PANTHER" id="PTHR48475">
    <property type="entry name" value="RIBONUCLEASE H"/>
    <property type="match status" value="1"/>
</dbReference>
<evidence type="ECO:0000313" key="3">
    <source>
        <dbReference type="Proteomes" id="UP001188597"/>
    </source>
</evidence>
<sequence length="681" mass="77100">MSKTIEKARLPPNFWMPQCDLYDGIGDPGEYVYQFQMNMLLIQVSNVVMCQAFPITLKKAAHAWFKSLGPRSIHSFAQLSDMFQKHFVSSRTRKKNSASLLNVVRERNESSSRYLGRLNAATLEIDNLDESMKILVDNGSSAEGGGVNISRENEIPHGKWNGEVKGDQVVARKCYMASCRNKANKTLMIEDLRDEAKVERSKPVEDLMDIESYPRNQEKIVRIGIGLADDLKLKLVDLLRSYSDIFAWTTSDMPGIDPKKSSCFGKIHVQISGEMPAFFKAIRKAKDFAWIEECQKSLEELKRYLSSPPFLTKPVTGEDLFLYISISEVASHTIVVLTDQPLGKVLQNPDASGRLVNWSVELGEFDIKYRPRAAIKAQALSDFIVECTVPEDPPQLVLSKVSDLWLLYVDGSSKVRSSRAGLILISPKKFMIEYALHFDFLASNNEAEYEALLEGIRLAHSLRVDSLLVHSDSQLVVNHILGENGEKDDRMAQYLQEVKTEAAKFKNFAIRHIPRDQNTQADSLSKLTSVDISEFSRAIYIEFLRERSIQLSKEIDVVEYEPCWMDPIIQFLVWGTLPSEQSEARNLRAKAARFALVDGVLYKKSLSLPYLKCLSPKEANYALREVHEGICGQHLGGRNLAHKILRQGYYWSGMQKDTISFTRRTEALMPVEVGLPTVRVL</sequence>
<proteinExistence type="predicted"/>
<dbReference type="Gene3D" id="3.30.420.10">
    <property type="entry name" value="Ribonuclease H-like superfamily/Ribonuclease H"/>
    <property type="match status" value="1"/>
</dbReference>
<dbReference type="GO" id="GO:0003676">
    <property type="term" value="F:nucleic acid binding"/>
    <property type="evidence" value="ECO:0007669"/>
    <property type="project" value="InterPro"/>
</dbReference>
<dbReference type="Pfam" id="PF03732">
    <property type="entry name" value="Retrotrans_gag"/>
    <property type="match status" value="1"/>
</dbReference>
<dbReference type="InterPro" id="IPR036397">
    <property type="entry name" value="RNaseH_sf"/>
</dbReference>
<evidence type="ECO:0000313" key="2">
    <source>
        <dbReference type="EMBL" id="KAK3005784.1"/>
    </source>
</evidence>
<keyword evidence="3" id="KW-1185">Reference proteome</keyword>
<feature type="domain" description="RNase H type-1" evidence="1">
    <location>
        <begin position="401"/>
        <end position="533"/>
    </location>
</feature>
<comment type="caution">
    <text evidence="2">The sequence shown here is derived from an EMBL/GenBank/DDBJ whole genome shotgun (WGS) entry which is preliminary data.</text>
</comment>
<evidence type="ECO:0000259" key="1">
    <source>
        <dbReference type="PROSITE" id="PS50879"/>
    </source>
</evidence>
<gene>
    <name evidence="2" type="ORF">RJ639_017385</name>
</gene>
<dbReference type="InterPro" id="IPR005162">
    <property type="entry name" value="Retrotrans_gag_dom"/>
</dbReference>
<dbReference type="InterPro" id="IPR043502">
    <property type="entry name" value="DNA/RNA_pol_sf"/>
</dbReference>
<dbReference type="GO" id="GO:0004523">
    <property type="term" value="F:RNA-DNA hybrid ribonuclease activity"/>
    <property type="evidence" value="ECO:0007669"/>
    <property type="project" value="InterPro"/>
</dbReference>
<dbReference type="Proteomes" id="UP001188597">
    <property type="component" value="Unassembled WGS sequence"/>
</dbReference>
<reference evidence="2" key="1">
    <citation type="submission" date="2022-12" db="EMBL/GenBank/DDBJ databases">
        <title>Draft genome assemblies for two species of Escallonia (Escalloniales).</title>
        <authorList>
            <person name="Chanderbali A."/>
            <person name="Dervinis C."/>
            <person name="Anghel I."/>
            <person name="Soltis D."/>
            <person name="Soltis P."/>
            <person name="Zapata F."/>
        </authorList>
    </citation>
    <scope>NUCLEOTIDE SEQUENCE</scope>
    <source>
        <strain evidence="2">UCBG64.0493</strain>
        <tissue evidence="2">Leaf</tissue>
    </source>
</reference>
<accession>A0AA88VEK2</accession>
<dbReference type="EMBL" id="JAVXUP010002086">
    <property type="protein sequence ID" value="KAK3005784.1"/>
    <property type="molecule type" value="Genomic_DNA"/>
</dbReference>
<protein>
    <recommendedName>
        <fullName evidence="1">RNase H type-1 domain-containing protein</fullName>
    </recommendedName>
</protein>
<dbReference type="PROSITE" id="PS50879">
    <property type="entry name" value="RNASE_H_1"/>
    <property type="match status" value="1"/>
</dbReference>
<dbReference type="InterPro" id="IPR002156">
    <property type="entry name" value="RNaseH_domain"/>
</dbReference>
<dbReference type="AlphaFoldDB" id="A0AA88VEK2"/>
<dbReference type="PANTHER" id="PTHR48475:SF2">
    <property type="entry name" value="RIBONUCLEASE H"/>
    <property type="match status" value="1"/>
</dbReference>